<evidence type="ECO:0008006" key="5">
    <source>
        <dbReference type="Google" id="ProtNLM"/>
    </source>
</evidence>
<organism evidence="2 4">
    <name type="scientific">Pyrobaculum aerophilum</name>
    <dbReference type="NCBI Taxonomy" id="13773"/>
    <lineage>
        <taxon>Archaea</taxon>
        <taxon>Thermoproteota</taxon>
        <taxon>Thermoprotei</taxon>
        <taxon>Thermoproteales</taxon>
        <taxon>Thermoproteaceae</taxon>
        <taxon>Pyrobaculum</taxon>
    </lineage>
</organism>
<reference evidence="3 4" key="1">
    <citation type="submission" date="2017-07" db="EMBL/GenBank/DDBJ databases">
        <title>Draft genome sequence of aerobic hyperthermophilic archaea, Pyrobaculum aerophilum YKB31 and YKB32.</title>
        <authorList>
            <person name="Mochizuki T."/>
            <person name="Berliner A.J."/>
            <person name="Yoshida-Takashima Y."/>
            <person name="Takaki Y."/>
            <person name="Nunoura T."/>
            <person name="Takai K."/>
        </authorList>
    </citation>
    <scope>NUCLEOTIDE SEQUENCE [LARGE SCALE GENOMIC DNA]</scope>
    <source>
        <strain evidence="2 4">YKB31</strain>
        <strain evidence="1 3">YKB32</strain>
    </source>
</reference>
<evidence type="ECO:0000313" key="4">
    <source>
        <dbReference type="Proteomes" id="UP000257123"/>
    </source>
</evidence>
<dbReference type="Proteomes" id="UP000256877">
    <property type="component" value="Unassembled WGS sequence"/>
</dbReference>
<protein>
    <recommendedName>
        <fullName evidence="5">PaREP6</fullName>
    </recommendedName>
</protein>
<accession>A0A371R3H9</accession>
<dbReference type="Proteomes" id="UP000257123">
    <property type="component" value="Unassembled WGS sequence"/>
</dbReference>
<dbReference type="PANTHER" id="PTHR37559:SF1">
    <property type="entry name" value="PAREP6 PART 2, AUTHENTIC FRAMESHIFT"/>
    <property type="match status" value="1"/>
</dbReference>
<dbReference type="RefSeq" id="WP_116420385.1">
    <property type="nucleotide sequence ID" value="NZ_NMUE01000002.1"/>
</dbReference>
<name>A0A371R3H9_9CREN</name>
<sequence length="73" mass="8801">MSTDEMLEWEEEARRLRREKADWNFINSLPERHRAALKFYIETGDLRLAQHLSGLDFEDFRELLRKAKIPVVL</sequence>
<evidence type="ECO:0000313" key="1">
    <source>
        <dbReference type="EMBL" id="RFA96130.1"/>
    </source>
</evidence>
<comment type="caution">
    <text evidence="2">The sequence shown here is derived from an EMBL/GenBank/DDBJ whole genome shotgun (WGS) entry which is preliminary data.</text>
</comment>
<dbReference type="PANTHER" id="PTHR37559">
    <property type="entry name" value="PAREP6 PART 2, AUTHENTIC FRAMESHIFT"/>
    <property type="match status" value="1"/>
</dbReference>
<proteinExistence type="predicted"/>
<evidence type="ECO:0000313" key="3">
    <source>
        <dbReference type="Proteomes" id="UP000256877"/>
    </source>
</evidence>
<dbReference type="AlphaFoldDB" id="A0A371R3H9"/>
<dbReference type="EMBL" id="NMUE01000002">
    <property type="protein sequence ID" value="RFA98323.1"/>
    <property type="molecule type" value="Genomic_DNA"/>
</dbReference>
<dbReference type="EMBL" id="NMUF01000042">
    <property type="protein sequence ID" value="RFA96130.1"/>
    <property type="molecule type" value="Genomic_DNA"/>
</dbReference>
<gene>
    <name evidence="2" type="ORF">CGL51_01230</name>
    <name evidence="1" type="ORF">CGL52_11380</name>
</gene>
<dbReference type="OrthoDB" id="28045at2157"/>
<evidence type="ECO:0000313" key="2">
    <source>
        <dbReference type="EMBL" id="RFA98323.1"/>
    </source>
</evidence>